<dbReference type="PANTHER" id="PTHR30204:SF93">
    <property type="entry name" value="HTH MERR-TYPE DOMAIN-CONTAINING PROTEIN"/>
    <property type="match status" value="1"/>
</dbReference>
<dbReference type="PROSITE" id="PS50937">
    <property type="entry name" value="HTH_MERR_2"/>
    <property type="match status" value="1"/>
</dbReference>
<dbReference type="SUPFAM" id="SSF46955">
    <property type="entry name" value="Putative DNA-binding domain"/>
    <property type="match status" value="1"/>
</dbReference>
<keyword evidence="1" id="KW-0238">DNA-binding</keyword>
<dbReference type="SMART" id="SM00422">
    <property type="entry name" value="HTH_MERR"/>
    <property type="match status" value="1"/>
</dbReference>
<reference evidence="3" key="1">
    <citation type="submission" date="2022-05" db="EMBL/GenBank/DDBJ databases">
        <title>Complete genome sequence of toluene-degrading Gulosibacter sediminis strain ACHW.36C.</title>
        <authorList>
            <person name="Wai A.C."/>
            <person name="Lai G.K."/>
            <person name="Griffin S.D."/>
            <person name="Leung F.C."/>
        </authorList>
    </citation>
    <scope>NUCLEOTIDE SEQUENCE [LARGE SCALE GENOMIC DNA]</scope>
    <source>
        <strain evidence="3">ACHW.36C</strain>
    </source>
</reference>
<dbReference type="InterPro" id="IPR000551">
    <property type="entry name" value="MerR-type_HTH_dom"/>
</dbReference>
<sequence length="247" mass="27472">MAWSTKQLADLAGTTVNTVRHYHRLGLLAEPDRLGNGYKQYNVHHLVRLLRIRRLADLGVPLGDAAELLEQDEASPEALEALDRELAKQIEQLQRARSAISALRAGNAPAHIPEGFESVASRLSEADRSIIQISAQLYDAEAMRDLREMVEAGRDNAEYDGLAEDADEATRQRLAEELAPEMAAQFTDYPWLIDQAAHRPRGERLTQETFIRAALALYNDAQRDVIGRAAVIAVEQLAREKAERDGA</sequence>
<proteinExistence type="predicted"/>
<accession>A0ABY4MU64</accession>
<gene>
    <name evidence="3" type="ORF">M3M28_07700</name>
</gene>
<dbReference type="EMBL" id="CP097160">
    <property type="protein sequence ID" value="UQN13952.1"/>
    <property type="molecule type" value="Genomic_DNA"/>
</dbReference>
<feature type="domain" description="HTH merR-type" evidence="2">
    <location>
        <begin position="2"/>
        <end position="71"/>
    </location>
</feature>
<dbReference type="PANTHER" id="PTHR30204">
    <property type="entry name" value="REDOX-CYCLING DRUG-SENSING TRANSCRIPTIONAL ACTIVATOR SOXR"/>
    <property type="match status" value="1"/>
</dbReference>
<evidence type="ECO:0000259" key="2">
    <source>
        <dbReference type="PROSITE" id="PS50937"/>
    </source>
</evidence>
<dbReference type="InterPro" id="IPR009061">
    <property type="entry name" value="DNA-bd_dom_put_sf"/>
</dbReference>
<dbReference type="Gene3D" id="1.10.1660.10">
    <property type="match status" value="1"/>
</dbReference>
<evidence type="ECO:0000256" key="1">
    <source>
        <dbReference type="ARBA" id="ARBA00023125"/>
    </source>
</evidence>
<dbReference type="CDD" id="cd00592">
    <property type="entry name" value="HTH_MerR-like"/>
    <property type="match status" value="1"/>
</dbReference>
<evidence type="ECO:0000313" key="3">
    <source>
        <dbReference type="EMBL" id="UQN13952.1"/>
    </source>
</evidence>
<protein>
    <submittedName>
        <fullName evidence="3">MerR family transcriptional regulator</fullName>
    </submittedName>
</protein>
<dbReference type="Pfam" id="PF13411">
    <property type="entry name" value="MerR_1"/>
    <property type="match status" value="1"/>
</dbReference>
<name>A0ABY4MU64_9MICO</name>
<organism evidence="3">
    <name type="scientific">Gulosibacter sediminis</name>
    <dbReference type="NCBI Taxonomy" id="1729695"/>
    <lineage>
        <taxon>Bacteria</taxon>
        <taxon>Bacillati</taxon>
        <taxon>Actinomycetota</taxon>
        <taxon>Actinomycetes</taxon>
        <taxon>Micrococcales</taxon>
        <taxon>Microbacteriaceae</taxon>
        <taxon>Gulosibacter</taxon>
    </lineage>
</organism>
<dbReference type="InterPro" id="IPR047057">
    <property type="entry name" value="MerR_fam"/>
</dbReference>